<keyword evidence="7" id="KW-1185">Reference proteome</keyword>
<dbReference type="CDD" id="cd07114">
    <property type="entry name" value="ALDH_DhaS"/>
    <property type="match status" value="1"/>
</dbReference>
<dbReference type="InterPro" id="IPR016163">
    <property type="entry name" value="Ald_DH_C"/>
</dbReference>
<comment type="caution">
    <text evidence="6">The sequence shown here is derived from an EMBL/GenBank/DDBJ whole genome shotgun (WGS) entry which is preliminary data.</text>
</comment>
<organism evidence="6 7">
    <name type="scientific">Pacificispira spongiicola</name>
    <dbReference type="NCBI Taxonomy" id="2729598"/>
    <lineage>
        <taxon>Bacteria</taxon>
        <taxon>Pseudomonadati</taxon>
        <taxon>Pseudomonadota</taxon>
        <taxon>Alphaproteobacteria</taxon>
        <taxon>Rhodospirillales</taxon>
        <taxon>Rhodospirillaceae</taxon>
        <taxon>Pacificispira</taxon>
    </lineage>
</organism>
<dbReference type="PANTHER" id="PTHR11699">
    <property type="entry name" value="ALDEHYDE DEHYDROGENASE-RELATED"/>
    <property type="match status" value="1"/>
</dbReference>
<dbReference type="GO" id="GO:0016620">
    <property type="term" value="F:oxidoreductase activity, acting on the aldehyde or oxo group of donors, NAD or NADP as acceptor"/>
    <property type="evidence" value="ECO:0007669"/>
    <property type="project" value="InterPro"/>
</dbReference>
<name>A0A7Y0HI63_9PROT</name>
<evidence type="ECO:0000256" key="2">
    <source>
        <dbReference type="ARBA" id="ARBA00023002"/>
    </source>
</evidence>
<proteinExistence type="inferred from homology"/>
<feature type="domain" description="Aldehyde dehydrogenase" evidence="5">
    <location>
        <begin position="18"/>
        <end position="483"/>
    </location>
</feature>
<dbReference type="Proteomes" id="UP000539372">
    <property type="component" value="Unassembled WGS sequence"/>
</dbReference>
<dbReference type="InterPro" id="IPR016161">
    <property type="entry name" value="Ald_DH/histidinol_DH"/>
</dbReference>
<dbReference type="Gene3D" id="3.40.605.10">
    <property type="entry name" value="Aldehyde Dehydrogenase, Chain A, domain 1"/>
    <property type="match status" value="1"/>
</dbReference>
<evidence type="ECO:0000259" key="5">
    <source>
        <dbReference type="Pfam" id="PF00171"/>
    </source>
</evidence>
<evidence type="ECO:0000256" key="3">
    <source>
        <dbReference type="PROSITE-ProRule" id="PRU10007"/>
    </source>
</evidence>
<dbReference type="InterPro" id="IPR029510">
    <property type="entry name" value="Ald_DH_CS_GLU"/>
</dbReference>
<dbReference type="SUPFAM" id="SSF53720">
    <property type="entry name" value="ALDH-like"/>
    <property type="match status" value="1"/>
</dbReference>
<evidence type="ECO:0000256" key="1">
    <source>
        <dbReference type="ARBA" id="ARBA00009986"/>
    </source>
</evidence>
<dbReference type="InterPro" id="IPR016160">
    <property type="entry name" value="Ald_DH_CS_CYS"/>
</dbReference>
<dbReference type="FunFam" id="3.40.605.10:FF:000007">
    <property type="entry name" value="NAD/NADP-dependent betaine aldehyde dehydrogenase"/>
    <property type="match status" value="1"/>
</dbReference>
<dbReference type="FunFam" id="3.40.309.10:FF:000012">
    <property type="entry name" value="Betaine aldehyde dehydrogenase"/>
    <property type="match status" value="1"/>
</dbReference>
<keyword evidence="2 4" id="KW-0560">Oxidoreductase</keyword>
<feature type="active site" evidence="3">
    <location>
        <position position="256"/>
    </location>
</feature>
<comment type="similarity">
    <text evidence="1 4">Belongs to the aldehyde dehydrogenase family.</text>
</comment>
<evidence type="ECO:0000313" key="7">
    <source>
        <dbReference type="Proteomes" id="UP000539372"/>
    </source>
</evidence>
<evidence type="ECO:0000313" key="6">
    <source>
        <dbReference type="EMBL" id="NMM46657.1"/>
    </source>
</evidence>
<protein>
    <submittedName>
        <fullName evidence="6">Aldehyde dehydrogenase</fullName>
    </submittedName>
</protein>
<dbReference type="Gene3D" id="3.40.309.10">
    <property type="entry name" value="Aldehyde Dehydrogenase, Chain A, domain 2"/>
    <property type="match status" value="1"/>
</dbReference>
<dbReference type="InterPro" id="IPR016162">
    <property type="entry name" value="Ald_DH_N"/>
</dbReference>
<dbReference type="PROSITE" id="PS00070">
    <property type="entry name" value="ALDEHYDE_DEHYDR_CYS"/>
    <property type="match status" value="1"/>
</dbReference>
<dbReference type="EMBL" id="JABBNT010000008">
    <property type="protein sequence ID" value="NMM46657.1"/>
    <property type="molecule type" value="Genomic_DNA"/>
</dbReference>
<dbReference type="InterPro" id="IPR015590">
    <property type="entry name" value="Aldehyde_DH_dom"/>
</dbReference>
<dbReference type="AlphaFoldDB" id="A0A7Y0HI63"/>
<evidence type="ECO:0000256" key="4">
    <source>
        <dbReference type="RuleBase" id="RU003345"/>
    </source>
</evidence>
<accession>A0A7Y0HI63</accession>
<sequence>MKRITENKTYQCYIGGEWVDPLSGDYFETDDPFTGKTWARIPRCNADDADRAVAAANQALTKGAWADMHPTQRGQLLNRLADLLARDADHLAAIEVQDNGKLYAEMRAQTGYIPQWYRYFGGLADKIEGSVLPIDKPNMFTYTRHEPVGVVAAITPWNSPLLLATWKLAPALAAGCTIVLKPSEFTSASALEFCKLVDEAGFPPGVFNVITGFGAEVGEPLTTHKDVHKIAFTGGETGGRHVAKSAAGTFKRLTLELGGKSAQLVFPDVNIQSAVRGVVSGIFAATGQTCIAGSRVFVHESIHDAFLDQFLELAKTARMGDPMDSATQVGPVTTKPQFDRILSCIAMAKDEGADCVLGGIPSERPECGNGRFVEPTVFSNVTNSMQIAQQEVFGPVLSVIKFREEEDAYDMANDTPYGLAAGVWTTDQGRMFRAAKRLRAGNVWTNCYRAVSYMVPFGGFKASGLGRESGQDAIYDYLETKSVWMDYGDGPANPFIIG</sequence>
<dbReference type="RefSeq" id="WP_169627054.1">
    <property type="nucleotide sequence ID" value="NZ_JABBNT010000008.1"/>
</dbReference>
<reference evidence="6 7" key="1">
    <citation type="submission" date="2020-04" db="EMBL/GenBank/DDBJ databases">
        <title>Rhodospirillaceae bacterium KN72 isolated from deep sea.</title>
        <authorList>
            <person name="Zhang D.-C."/>
        </authorList>
    </citation>
    <scope>NUCLEOTIDE SEQUENCE [LARGE SCALE GENOMIC DNA]</scope>
    <source>
        <strain evidence="6 7">KN72</strain>
    </source>
</reference>
<gene>
    <name evidence="6" type="ORF">HH303_19360</name>
</gene>
<dbReference type="PROSITE" id="PS00687">
    <property type="entry name" value="ALDEHYDE_DEHYDR_GLU"/>
    <property type="match status" value="1"/>
</dbReference>
<dbReference type="Pfam" id="PF00171">
    <property type="entry name" value="Aldedh"/>
    <property type="match status" value="1"/>
</dbReference>